<dbReference type="AlphaFoldDB" id="A0A9P0KYT3"/>
<accession>A0A9P0KYT3</accession>
<proteinExistence type="predicted"/>
<evidence type="ECO:0000313" key="2">
    <source>
        <dbReference type="Proteomes" id="UP001152888"/>
    </source>
</evidence>
<organism evidence="1 2">
    <name type="scientific">Acanthoscelides obtectus</name>
    <name type="common">Bean weevil</name>
    <name type="synonym">Bruchus obtectus</name>
    <dbReference type="NCBI Taxonomy" id="200917"/>
    <lineage>
        <taxon>Eukaryota</taxon>
        <taxon>Metazoa</taxon>
        <taxon>Ecdysozoa</taxon>
        <taxon>Arthropoda</taxon>
        <taxon>Hexapoda</taxon>
        <taxon>Insecta</taxon>
        <taxon>Pterygota</taxon>
        <taxon>Neoptera</taxon>
        <taxon>Endopterygota</taxon>
        <taxon>Coleoptera</taxon>
        <taxon>Polyphaga</taxon>
        <taxon>Cucujiformia</taxon>
        <taxon>Chrysomeloidea</taxon>
        <taxon>Chrysomelidae</taxon>
        <taxon>Bruchinae</taxon>
        <taxon>Bruchini</taxon>
        <taxon>Acanthoscelides</taxon>
    </lineage>
</organism>
<sequence>MVSSVLEAKLMGFRKCVILVSSQTVNITSLIVHCQLLDQVIVDPLQVTTGHPRSYPQSLLFRC</sequence>
<keyword evidence="2" id="KW-1185">Reference proteome</keyword>
<dbReference type="Proteomes" id="UP001152888">
    <property type="component" value="Unassembled WGS sequence"/>
</dbReference>
<protein>
    <submittedName>
        <fullName evidence="1">Uncharacterized protein</fullName>
    </submittedName>
</protein>
<dbReference type="EMBL" id="CAKOFQ010006897">
    <property type="protein sequence ID" value="CAH1980590.1"/>
    <property type="molecule type" value="Genomic_DNA"/>
</dbReference>
<evidence type="ECO:0000313" key="1">
    <source>
        <dbReference type="EMBL" id="CAH1980590.1"/>
    </source>
</evidence>
<gene>
    <name evidence="1" type="ORF">ACAOBT_LOCUS14082</name>
</gene>
<name>A0A9P0KYT3_ACAOB</name>
<reference evidence="1" key="1">
    <citation type="submission" date="2022-03" db="EMBL/GenBank/DDBJ databases">
        <authorList>
            <person name="Sayadi A."/>
        </authorList>
    </citation>
    <scope>NUCLEOTIDE SEQUENCE</scope>
</reference>
<comment type="caution">
    <text evidence="1">The sequence shown here is derived from an EMBL/GenBank/DDBJ whole genome shotgun (WGS) entry which is preliminary data.</text>
</comment>